<gene>
    <name evidence="3" type="ORF">ISN74_03150</name>
</gene>
<keyword evidence="3" id="KW-0489">Methyltransferase</keyword>
<reference evidence="3 4" key="1">
    <citation type="submission" date="2020-10" db="EMBL/GenBank/DDBJ databases">
        <title>Phylogeny of dyella-like bacteria.</title>
        <authorList>
            <person name="Fu J."/>
        </authorList>
    </citation>
    <scope>NUCLEOTIDE SEQUENCE [LARGE SCALE GENOMIC DNA]</scope>
    <source>
        <strain evidence="3 4">DHOB09</strain>
    </source>
</reference>
<dbReference type="GO" id="GO:0032259">
    <property type="term" value="P:methylation"/>
    <property type="evidence" value="ECO:0007669"/>
    <property type="project" value="UniProtKB-KW"/>
</dbReference>
<feature type="domain" description="Methyltransferase type 11" evidence="2">
    <location>
        <begin position="57"/>
        <end position="146"/>
    </location>
</feature>
<accession>A0ABX7GV98</accession>
<proteinExistence type="predicted"/>
<feature type="compositionally biased region" description="Basic and acidic residues" evidence="1">
    <location>
        <begin position="1"/>
        <end position="24"/>
    </location>
</feature>
<evidence type="ECO:0000313" key="3">
    <source>
        <dbReference type="EMBL" id="QRN54394.1"/>
    </source>
</evidence>
<keyword evidence="4" id="KW-1185">Reference proteome</keyword>
<evidence type="ECO:0000256" key="1">
    <source>
        <dbReference type="SAM" id="MobiDB-lite"/>
    </source>
</evidence>
<sequence length="258" mass="29743">MTDASQNRDERHDAHSASESERRLPHAVLDLPSRRLKGLKIERLLDLSSRRQPLRLLEVGTGSGGIAHYFGTHPDLKLCVEAVDVQDNRLVTEGYTYQQVTGTRLPFAESSFDVVLTNHVIEHVGDIRAQLAHLAELRRVLRADGIGYLAVPNRWMVVEPHYKLPFLSWLPRGWRTPYLRMMRRGNLYDCEPLELSQLEDLLHGSGFQYRNLCLEAMRLTFEIERPRSMATRVLHYVPDGALRFTCPAIPTLIYSFWR</sequence>
<dbReference type="InterPro" id="IPR013216">
    <property type="entry name" value="Methyltransf_11"/>
</dbReference>
<evidence type="ECO:0000259" key="2">
    <source>
        <dbReference type="Pfam" id="PF08241"/>
    </source>
</evidence>
<dbReference type="Gene3D" id="3.40.50.150">
    <property type="entry name" value="Vaccinia Virus protein VP39"/>
    <property type="match status" value="1"/>
</dbReference>
<dbReference type="GO" id="GO:0008168">
    <property type="term" value="F:methyltransferase activity"/>
    <property type="evidence" value="ECO:0007669"/>
    <property type="project" value="UniProtKB-KW"/>
</dbReference>
<dbReference type="Proteomes" id="UP000663181">
    <property type="component" value="Chromosome"/>
</dbReference>
<organism evidence="3 4">
    <name type="scientific">Dyella caseinilytica</name>
    <dbReference type="NCBI Taxonomy" id="1849581"/>
    <lineage>
        <taxon>Bacteria</taxon>
        <taxon>Pseudomonadati</taxon>
        <taxon>Pseudomonadota</taxon>
        <taxon>Gammaproteobacteria</taxon>
        <taxon>Lysobacterales</taxon>
        <taxon>Rhodanobacteraceae</taxon>
        <taxon>Dyella</taxon>
    </lineage>
</organism>
<dbReference type="SUPFAM" id="SSF53335">
    <property type="entry name" value="S-adenosyl-L-methionine-dependent methyltransferases"/>
    <property type="match status" value="1"/>
</dbReference>
<dbReference type="EMBL" id="CP064030">
    <property type="protein sequence ID" value="QRN54394.1"/>
    <property type="molecule type" value="Genomic_DNA"/>
</dbReference>
<dbReference type="Pfam" id="PF08241">
    <property type="entry name" value="Methyltransf_11"/>
    <property type="match status" value="1"/>
</dbReference>
<feature type="region of interest" description="Disordered" evidence="1">
    <location>
        <begin position="1"/>
        <end position="26"/>
    </location>
</feature>
<evidence type="ECO:0000313" key="4">
    <source>
        <dbReference type="Proteomes" id="UP000663181"/>
    </source>
</evidence>
<keyword evidence="3" id="KW-0808">Transferase</keyword>
<protein>
    <submittedName>
        <fullName evidence="3">Class I SAM-dependent methyltransferase</fullName>
    </submittedName>
</protein>
<dbReference type="RefSeq" id="WP_188797321.1">
    <property type="nucleotide sequence ID" value="NZ_BMIZ01000001.1"/>
</dbReference>
<dbReference type="CDD" id="cd02440">
    <property type="entry name" value="AdoMet_MTases"/>
    <property type="match status" value="1"/>
</dbReference>
<dbReference type="InterPro" id="IPR029063">
    <property type="entry name" value="SAM-dependent_MTases_sf"/>
</dbReference>
<name>A0ABX7GV98_9GAMM</name>